<dbReference type="PROSITE" id="PS50181">
    <property type="entry name" value="FBOX"/>
    <property type="match status" value="1"/>
</dbReference>
<feature type="domain" description="F-box" evidence="2">
    <location>
        <begin position="92"/>
        <end position="140"/>
    </location>
</feature>
<gene>
    <name evidence="3" type="ORF">BDN71DRAFT_1453680</name>
</gene>
<feature type="compositionally biased region" description="Low complexity" evidence="1">
    <location>
        <begin position="1"/>
        <end position="19"/>
    </location>
</feature>
<protein>
    <recommendedName>
        <fullName evidence="2">F-box domain-containing protein</fullName>
    </recommendedName>
</protein>
<dbReference type="EMBL" id="MU154629">
    <property type="protein sequence ID" value="KAF9490984.1"/>
    <property type="molecule type" value="Genomic_DNA"/>
</dbReference>
<sequence length="643" mass="70034">MTSKLKSSSSPSSRLSRNPTRLRKPPCFSANTTISSYDRTDPFTALNTLLKLFSSLSSRIGTCHLKLTPSEQKLSLHLLSIVEPFVGLAPCRRSITRQPTEILDAIAFHIDAPSDLLSLALSCKRLHDIVNPRHLSYRVVRCKPSSVSVWNHLATHRSLAQNVRYLIVIDERCSAGELKLPDGVLGTSDTDLESTDDGLGLHAKHERYMVSALARLSALNAFTWTCNHSPVAIDQIWRMLQRCKTLKEVQISDNLLFAGQVDATDSDDEVSTTTGGSAAARPSTALLGSNVRSVALRSTRHPYGAAKHPNLARVQGMLHQCPNLETLEIAYIPPKISMHTVPQLDELMLLGRWPRLTHLYLTDLRCSTLGLSALASFLSLHRALQVLHLDIAGPTANSLPCISLPPNTLPLLTEIKSNKRALLNALLVCPADAPRPLCTVRGLRLHGLGNNGNREEAVFLKNLKIHGRGIRRVELAAWTDLEDIRRLCTSLPSITWLDLANKAGVGSSLSCGNGKEGLGGKTSTSSAGAASAPVVNAIEWANVLTLLPELTTVHGMRFFYEVAAASSAASIPASSTSAPAANAAAMSMGDRSRMRKNDEVASTLAWKCPRLRRVDHWEGGGEKVIVLLKDGDRVRWEVRKVKQ</sequence>
<reference evidence="3" key="1">
    <citation type="submission" date="2020-11" db="EMBL/GenBank/DDBJ databases">
        <authorList>
            <consortium name="DOE Joint Genome Institute"/>
            <person name="Ahrendt S."/>
            <person name="Riley R."/>
            <person name="Andreopoulos W."/>
            <person name="Labutti K."/>
            <person name="Pangilinan J."/>
            <person name="Ruiz-Duenas F.J."/>
            <person name="Barrasa J.M."/>
            <person name="Sanchez-Garcia M."/>
            <person name="Camarero S."/>
            <person name="Miyauchi S."/>
            <person name="Serrano A."/>
            <person name="Linde D."/>
            <person name="Babiker R."/>
            <person name="Drula E."/>
            <person name="Ayuso-Fernandez I."/>
            <person name="Pacheco R."/>
            <person name="Padilla G."/>
            <person name="Ferreira P."/>
            <person name="Barriuso J."/>
            <person name="Kellner H."/>
            <person name="Castanera R."/>
            <person name="Alfaro M."/>
            <person name="Ramirez L."/>
            <person name="Pisabarro A.G."/>
            <person name="Kuo A."/>
            <person name="Tritt A."/>
            <person name="Lipzen A."/>
            <person name="He G."/>
            <person name="Yan M."/>
            <person name="Ng V."/>
            <person name="Cullen D."/>
            <person name="Martin F."/>
            <person name="Rosso M.-N."/>
            <person name="Henrissat B."/>
            <person name="Hibbett D."/>
            <person name="Martinez A.T."/>
            <person name="Grigoriev I.V."/>
        </authorList>
    </citation>
    <scope>NUCLEOTIDE SEQUENCE</scope>
    <source>
        <strain evidence="3">ATCC 90797</strain>
    </source>
</reference>
<dbReference type="InterPro" id="IPR001810">
    <property type="entry name" value="F-box_dom"/>
</dbReference>
<organism evidence="3 4">
    <name type="scientific">Pleurotus eryngii</name>
    <name type="common">Boletus of the steppes</name>
    <dbReference type="NCBI Taxonomy" id="5323"/>
    <lineage>
        <taxon>Eukaryota</taxon>
        <taxon>Fungi</taxon>
        <taxon>Dikarya</taxon>
        <taxon>Basidiomycota</taxon>
        <taxon>Agaricomycotina</taxon>
        <taxon>Agaricomycetes</taxon>
        <taxon>Agaricomycetidae</taxon>
        <taxon>Agaricales</taxon>
        <taxon>Pleurotineae</taxon>
        <taxon>Pleurotaceae</taxon>
        <taxon>Pleurotus</taxon>
    </lineage>
</organism>
<evidence type="ECO:0000313" key="3">
    <source>
        <dbReference type="EMBL" id="KAF9490984.1"/>
    </source>
</evidence>
<dbReference type="Proteomes" id="UP000807025">
    <property type="component" value="Unassembled WGS sequence"/>
</dbReference>
<dbReference type="OrthoDB" id="3270296at2759"/>
<keyword evidence="4" id="KW-1185">Reference proteome</keyword>
<proteinExistence type="predicted"/>
<dbReference type="SUPFAM" id="SSF52047">
    <property type="entry name" value="RNI-like"/>
    <property type="match status" value="1"/>
</dbReference>
<dbReference type="AlphaFoldDB" id="A0A9P5ZND5"/>
<evidence type="ECO:0000313" key="4">
    <source>
        <dbReference type="Proteomes" id="UP000807025"/>
    </source>
</evidence>
<name>A0A9P5ZND5_PLEER</name>
<dbReference type="CDD" id="cd09917">
    <property type="entry name" value="F-box_SF"/>
    <property type="match status" value="1"/>
</dbReference>
<evidence type="ECO:0000259" key="2">
    <source>
        <dbReference type="PROSITE" id="PS50181"/>
    </source>
</evidence>
<feature type="region of interest" description="Disordered" evidence="1">
    <location>
        <begin position="1"/>
        <end position="25"/>
    </location>
</feature>
<dbReference type="Gene3D" id="3.80.10.10">
    <property type="entry name" value="Ribonuclease Inhibitor"/>
    <property type="match status" value="1"/>
</dbReference>
<evidence type="ECO:0000256" key="1">
    <source>
        <dbReference type="SAM" id="MobiDB-lite"/>
    </source>
</evidence>
<comment type="caution">
    <text evidence="3">The sequence shown here is derived from an EMBL/GenBank/DDBJ whole genome shotgun (WGS) entry which is preliminary data.</text>
</comment>
<dbReference type="InterPro" id="IPR032675">
    <property type="entry name" value="LRR_dom_sf"/>
</dbReference>
<accession>A0A9P5ZND5</accession>